<dbReference type="AlphaFoldDB" id="A0AAN6GZ91"/>
<evidence type="ECO:0000256" key="1">
    <source>
        <dbReference type="SAM" id="MobiDB-lite"/>
    </source>
</evidence>
<dbReference type="EMBL" id="JAUJLE010001704">
    <property type="protein sequence ID" value="KAK0948822.1"/>
    <property type="molecule type" value="Genomic_DNA"/>
</dbReference>
<proteinExistence type="predicted"/>
<feature type="compositionally biased region" description="Acidic residues" evidence="1">
    <location>
        <begin position="19"/>
        <end position="33"/>
    </location>
</feature>
<evidence type="ECO:0000313" key="2">
    <source>
        <dbReference type="EMBL" id="KAK0948822.1"/>
    </source>
</evidence>
<reference evidence="2" key="1">
    <citation type="submission" date="2023-06" db="EMBL/GenBank/DDBJ databases">
        <title>Black Yeasts Isolated from many extreme environments.</title>
        <authorList>
            <person name="Coleine C."/>
            <person name="Stajich J.E."/>
            <person name="Selbmann L."/>
        </authorList>
    </citation>
    <scope>NUCLEOTIDE SEQUENCE</scope>
    <source>
        <strain evidence="2">CCFEE 5200</strain>
    </source>
</reference>
<feature type="non-terminal residue" evidence="2">
    <location>
        <position position="237"/>
    </location>
</feature>
<feature type="region of interest" description="Disordered" evidence="1">
    <location>
        <begin position="1"/>
        <end position="121"/>
    </location>
</feature>
<sequence>MVSKDDHKALQGGGGSGEQGEDEWDTAWDDPEEKQEPAAQPHNASAVAAEDDEGSAWDTDDMDDKHSGDGMAADDEGDAWGWNDDERNPSSPVATKKPPPQPTPSTEGNTTRPTQPKEREMTLRETVTVTSIPDGVLATIQQIISDAQTLAAPSASHSPIAPAATALYTIPTLALAIYRATAPTAYTTKLPAGNLLIYNDASHLASLLREWQASQPPASRLRLDNDVAALETFAKRA</sequence>
<evidence type="ECO:0000313" key="3">
    <source>
        <dbReference type="Proteomes" id="UP001175353"/>
    </source>
</evidence>
<feature type="compositionally biased region" description="Polar residues" evidence="1">
    <location>
        <begin position="105"/>
        <end position="114"/>
    </location>
</feature>
<dbReference type="Proteomes" id="UP001175353">
    <property type="component" value="Unassembled WGS sequence"/>
</dbReference>
<gene>
    <name evidence="2" type="primary">YTM1_8</name>
    <name evidence="2" type="ORF">LTR91_026947</name>
</gene>
<organism evidence="2 3">
    <name type="scientific">Friedmanniomyces endolithicus</name>
    <dbReference type="NCBI Taxonomy" id="329885"/>
    <lineage>
        <taxon>Eukaryota</taxon>
        <taxon>Fungi</taxon>
        <taxon>Dikarya</taxon>
        <taxon>Ascomycota</taxon>
        <taxon>Pezizomycotina</taxon>
        <taxon>Dothideomycetes</taxon>
        <taxon>Dothideomycetidae</taxon>
        <taxon>Mycosphaerellales</taxon>
        <taxon>Teratosphaeriaceae</taxon>
        <taxon>Friedmanniomyces</taxon>
    </lineage>
</organism>
<protein>
    <submittedName>
        <fullName evidence="2">Ribosome biogenesis protein ytm1</fullName>
    </submittedName>
</protein>
<accession>A0AAN6GZ91</accession>
<feature type="compositionally biased region" description="Acidic residues" evidence="1">
    <location>
        <begin position="49"/>
        <end position="62"/>
    </location>
</feature>
<keyword evidence="3" id="KW-1185">Reference proteome</keyword>
<name>A0AAN6GZ91_9PEZI</name>
<comment type="caution">
    <text evidence="2">The sequence shown here is derived from an EMBL/GenBank/DDBJ whole genome shotgun (WGS) entry which is preliminary data.</text>
</comment>